<organism evidence="2 3">
    <name type="scientific">Scytonema hofmannii FACHB-248</name>
    <dbReference type="NCBI Taxonomy" id="1842502"/>
    <lineage>
        <taxon>Bacteria</taxon>
        <taxon>Bacillati</taxon>
        <taxon>Cyanobacteriota</taxon>
        <taxon>Cyanophyceae</taxon>
        <taxon>Nostocales</taxon>
        <taxon>Scytonemataceae</taxon>
        <taxon>Scytonema</taxon>
    </lineage>
</organism>
<accession>A0ABR8GKU7</accession>
<evidence type="ECO:0000256" key="1">
    <source>
        <dbReference type="SAM" id="MobiDB-lite"/>
    </source>
</evidence>
<evidence type="ECO:0000313" key="2">
    <source>
        <dbReference type="EMBL" id="MBD2603832.1"/>
    </source>
</evidence>
<proteinExistence type="predicted"/>
<sequence>MNWLTPEQAVSLLQLSISPATLSSYPNRSQKHKTTEERFQELGLLFERDRWSSGASDYLALLQPASKSDELNDNSSGDSQPDEQKPIVDAPSSALLNDEVDELNDDDLESQNFESETNSKEEQLEPYIFEKCTVKLTITFLPDDNSPEGRKVMLAASSHGDFPVNKMLRLYEMGELPPAITNLLNELVADFPNRQVRRAISYAALKKTKNKQPAASPPVKTKEENPTSKNTQLTLFGV</sequence>
<protein>
    <submittedName>
        <fullName evidence="2">Uncharacterized protein</fullName>
    </submittedName>
</protein>
<dbReference type="Proteomes" id="UP000660380">
    <property type="component" value="Unassembled WGS sequence"/>
</dbReference>
<gene>
    <name evidence="2" type="ORF">H6G81_04610</name>
</gene>
<dbReference type="EMBL" id="JACJTA010000006">
    <property type="protein sequence ID" value="MBD2603832.1"/>
    <property type="molecule type" value="Genomic_DNA"/>
</dbReference>
<comment type="caution">
    <text evidence="2">The sequence shown here is derived from an EMBL/GenBank/DDBJ whole genome shotgun (WGS) entry which is preliminary data.</text>
</comment>
<dbReference type="RefSeq" id="WP_029630463.1">
    <property type="nucleotide sequence ID" value="NZ_JACJTA010000006.1"/>
</dbReference>
<feature type="region of interest" description="Disordered" evidence="1">
    <location>
        <begin position="207"/>
        <end position="238"/>
    </location>
</feature>
<name>A0ABR8GKU7_9CYAN</name>
<feature type="region of interest" description="Disordered" evidence="1">
    <location>
        <begin position="64"/>
        <end position="87"/>
    </location>
</feature>
<reference evidence="2 3" key="1">
    <citation type="journal article" date="2020" name="ISME J.">
        <title>Comparative genomics reveals insights into cyanobacterial evolution and habitat adaptation.</title>
        <authorList>
            <person name="Chen M.Y."/>
            <person name="Teng W.K."/>
            <person name="Zhao L."/>
            <person name="Hu C.X."/>
            <person name="Zhou Y.K."/>
            <person name="Han B.P."/>
            <person name="Song L.R."/>
            <person name="Shu W.S."/>
        </authorList>
    </citation>
    <scope>NUCLEOTIDE SEQUENCE [LARGE SCALE GENOMIC DNA]</scope>
    <source>
        <strain evidence="2 3">FACHB-248</strain>
    </source>
</reference>
<evidence type="ECO:0000313" key="3">
    <source>
        <dbReference type="Proteomes" id="UP000660380"/>
    </source>
</evidence>
<keyword evidence="3" id="KW-1185">Reference proteome</keyword>
<feature type="compositionally biased region" description="Polar residues" evidence="1">
    <location>
        <begin position="227"/>
        <end position="238"/>
    </location>
</feature>